<evidence type="ECO:0000256" key="1">
    <source>
        <dbReference type="SAM" id="Phobius"/>
    </source>
</evidence>
<proteinExistence type="predicted"/>
<dbReference type="Proteomes" id="UP000500961">
    <property type="component" value="Chromosome"/>
</dbReference>
<keyword evidence="1" id="KW-0812">Transmembrane</keyword>
<keyword evidence="1" id="KW-0472">Membrane</keyword>
<dbReference type="KEGG" id="ttz:FHG85_10240"/>
<keyword evidence="3" id="KW-1185">Reference proteome</keyword>
<feature type="transmembrane region" description="Helical" evidence="1">
    <location>
        <begin position="20"/>
        <end position="39"/>
    </location>
</feature>
<feature type="transmembrane region" description="Helical" evidence="1">
    <location>
        <begin position="51"/>
        <end position="69"/>
    </location>
</feature>
<evidence type="ECO:0000313" key="3">
    <source>
        <dbReference type="Proteomes" id="UP000500961"/>
    </source>
</evidence>
<accession>A0A7D3XLU7</accession>
<organism evidence="2 3">
    <name type="scientific">Tenuifilum thalassicum</name>
    <dbReference type="NCBI Taxonomy" id="2590900"/>
    <lineage>
        <taxon>Bacteria</taxon>
        <taxon>Pseudomonadati</taxon>
        <taxon>Bacteroidota</taxon>
        <taxon>Bacteroidia</taxon>
        <taxon>Bacteroidales</taxon>
        <taxon>Tenuifilaceae</taxon>
        <taxon>Tenuifilum</taxon>
    </lineage>
</organism>
<name>A0A7D3XLU7_9BACT</name>
<dbReference type="AlphaFoldDB" id="A0A7D3XLU7"/>
<keyword evidence="1" id="KW-1133">Transmembrane helix</keyword>
<sequence length="85" mass="9875">MVKLRHPAKSNRLNELNRIVWFGLLLLISGTATIIVSTNFFNESILTTKNILPISILLILLVFYIYILIKFIRNFKNKANNNELE</sequence>
<evidence type="ECO:0000313" key="2">
    <source>
        <dbReference type="EMBL" id="QKG80630.1"/>
    </source>
</evidence>
<dbReference type="RefSeq" id="WP_173075539.1">
    <property type="nucleotide sequence ID" value="NZ_CP041345.1"/>
</dbReference>
<protein>
    <submittedName>
        <fullName evidence="2">Uncharacterized protein</fullName>
    </submittedName>
</protein>
<dbReference type="EMBL" id="CP041345">
    <property type="protein sequence ID" value="QKG80630.1"/>
    <property type="molecule type" value="Genomic_DNA"/>
</dbReference>
<gene>
    <name evidence="2" type="ORF">FHG85_10240</name>
</gene>
<reference evidence="2 3" key="1">
    <citation type="submission" date="2019-07" db="EMBL/GenBank/DDBJ databases">
        <title>Thalassofilum flectens gen. nov., sp. nov., a novel moderate thermophilic anaerobe from a shallow sea hot spring in Kunashir Island (Russia), representing a new family in the order Bacteroidales, and proposal of Thalassofilacea fam. nov.</title>
        <authorList>
            <person name="Kochetkova T.V."/>
            <person name="Podosokorskaya O.A."/>
            <person name="Novikov A."/>
            <person name="Elcheninov A.G."/>
            <person name="Toshchakov S.V."/>
            <person name="Kublanov I.V."/>
        </authorList>
    </citation>
    <scope>NUCLEOTIDE SEQUENCE [LARGE SCALE GENOMIC DNA]</scope>
    <source>
        <strain evidence="2 3">38-H</strain>
    </source>
</reference>